<evidence type="ECO:0000313" key="3">
    <source>
        <dbReference type="WormBase" id="T24D8.6"/>
    </source>
</evidence>
<evidence type="ECO:0000313" key="1">
    <source>
        <dbReference type="EMBL" id="CCD71463.1"/>
    </source>
</evidence>
<sequence>MFETKAVDLGTFFFNFMLICVASRLLDLIYDIFNKVEIEHISIGDVALDENSNSPFFIDRNLN</sequence>
<name>Q22742_CAEEL</name>
<keyword evidence="2" id="KW-1185">Reference proteome</keyword>
<organism evidence="1 2">
    <name type="scientific">Caenorhabditis elegans</name>
    <dbReference type="NCBI Taxonomy" id="6239"/>
    <lineage>
        <taxon>Eukaryota</taxon>
        <taxon>Metazoa</taxon>
        <taxon>Ecdysozoa</taxon>
        <taxon>Nematoda</taxon>
        <taxon>Chromadorea</taxon>
        <taxon>Rhabditida</taxon>
        <taxon>Rhabditina</taxon>
        <taxon>Rhabditomorpha</taxon>
        <taxon>Rhabditoidea</taxon>
        <taxon>Rhabditidae</taxon>
        <taxon>Peloderinae</taxon>
        <taxon>Caenorhabditis</taxon>
    </lineage>
</organism>
<dbReference type="CTD" id="188858"/>
<dbReference type="PaxDb" id="6239-T24D8.6"/>
<dbReference type="HOGENOM" id="CLU_2887878_0_0_1"/>
<dbReference type="Proteomes" id="UP000001940">
    <property type="component" value="Chromosome X"/>
</dbReference>
<dbReference type="GeneID" id="188858"/>
<dbReference type="RefSeq" id="NP_508429.1">
    <property type="nucleotide sequence ID" value="NM_076028.1"/>
</dbReference>
<dbReference type="AGR" id="WB:WBGene00020769"/>
<gene>
    <name evidence="1" type="ORF">CELE_T24D8.6</name>
    <name evidence="1 3" type="ORF">T24D8.6</name>
</gene>
<reference evidence="1 2" key="1">
    <citation type="journal article" date="1998" name="Science">
        <title>Genome sequence of the nematode C. elegans: a platform for investigating biology.</title>
        <authorList>
            <consortium name="The C. elegans sequencing consortium"/>
            <person name="Sulson J.E."/>
            <person name="Waterston R."/>
        </authorList>
    </citation>
    <scope>NUCLEOTIDE SEQUENCE [LARGE SCALE GENOMIC DNA]</scope>
    <source>
        <strain evidence="1 2">Bristol N2</strain>
    </source>
</reference>
<dbReference type="PIR" id="T16936">
    <property type="entry name" value="T16936"/>
</dbReference>
<evidence type="ECO:0000313" key="2">
    <source>
        <dbReference type="Proteomes" id="UP000001940"/>
    </source>
</evidence>
<dbReference type="AlphaFoldDB" id="Q22742"/>
<proteinExistence type="predicted"/>
<dbReference type="KEGG" id="cel:CELE_T24D8.6"/>
<accession>Q22742</accession>
<protein>
    <submittedName>
        <fullName evidence="1">Uncharacterized protein</fullName>
    </submittedName>
</protein>
<dbReference type="UCSC" id="T24D8.6">
    <property type="organism name" value="c. elegans"/>
</dbReference>
<dbReference type="EMBL" id="BX284606">
    <property type="protein sequence ID" value="CCD71463.1"/>
    <property type="molecule type" value="Genomic_DNA"/>
</dbReference>
<dbReference type="WormBase" id="T24D8.6">
    <property type="protein sequence ID" value="CE05010"/>
    <property type="gene ID" value="WBGene00020769"/>
</dbReference>
<dbReference type="InParanoid" id="Q22742"/>
<dbReference type="Bgee" id="WBGene00020769">
    <property type="expression patterns" value="Expressed in pharyngeal muscle cell (C elegans) and 2 other cell types or tissues"/>
</dbReference>
<dbReference type="STRING" id="6239.T24D8.6.1"/>